<proteinExistence type="predicted"/>
<dbReference type="RefSeq" id="WP_261732968.1">
    <property type="nucleotide sequence ID" value="NZ_JAODOQ010000001.1"/>
</dbReference>
<dbReference type="Proteomes" id="UP001431192">
    <property type="component" value="Unassembled WGS sequence"/>
</dbReference>
<protein>
    <submittedName>
        <fullName evidence="1">Uncharacterized protein</fullName>
    </submittedName>
</protein>
<comment type="caution">
    <text evidence="1">The sequence shown here is derived from an EMBL/GenBank/DDBJ whole genome shotgun (WGS) entry which is preliminary data.</text>
</comment>
<name>A0ABT2P1P5_9GAMM</name>
<reference evidence="1" key="1">
    <citation type="submission" date="2022-09" db="EMBL/GenBank/DDBJ databases">
        <title>Shewanella sp. KJ10-1 sp.nov, isolated from marine algae.</title>
        <authorList>
            <person name="Butt M."/>
            <person name="Lee J.K."/>
            <person name="Kim J.M."/>
            <person name="Choi D.G."/>
        </authorList>
    </citation>
    <scope>NUCLEOTIDE SEQUENCE</scope>
    <source>
        <strain evidence="1">KJ10-1</strain>
    </source>
</reference>
<sequence>MFANQGEEYDELIKIEKLESKDEYRFSLPRIVGESNGWPTLTLIYSSHQVTPDCKDEILPDRTQLICGSKDQFEEKLILDDFWSKSIDWVYNKKLYEGEFKIQKRKNYSIELNVMWETEVCLTFGRKSIIE</sequence>
<keyword evidence="2" id="KW-1185">Reference proteome</keyword>
<gene>
    <name evidence="1" type="ORF">N4T56_08890</name>
</gene>
<accession>A0ABT2P1P5</accession>
<evidence type="ECO:0000313" key="2">
    <source>
        <dbReference type="Proteomes" id="UP001431192"/>
    </source>
</evidence>
<dbReference type="EMBL" id="JAODOQ010000001">
    <property type="protein sequence ID" value="MCT8986578.1"/>
    <property type="molecule type" value="Genomic_DNA"/>
</dbReference>
<evidence type="ECO:0000313" key="1">
    <source>
        <dbReference type="EMBL" id="MCT8986578.1"/>
    </source>
</evidence>
<organism evidence="1 2">
    <name type="scientific">Shewanella phaeophyticola</name>
    <dbReference type="NCBI Taxonomy" id="2978345"/>
    <lineage>
        <taxon>Bacteria</taxon>
        <taxon>Pseudomonadati</taxon>
        <taxon>Pseudomonadota</taxon>
        <taxon>Gammaproteobacteria</taxon>
        <taxon>Alteromonadales</taxon>
        <taxon>Shewanellaceae</taxon>
        <taxon>Shewanella</taxon>
    </lineage>
</organism>